<accession>A0ACC1HGV5</accession>
<comment type="caution">
    <text evidence="1">The sequence shown here is derived from an EMBL/GenBank/DDBJ whole genome shotgun (WGS) entry which is preliminary data.</text>
</comment>
<evidence type="ECO:0000313" key="1">
    <source>
        <dbReference type="EMBL" id="KAJ1675697.1"/>
    </source>
</evidence>
<protein>
    <submittedName>
        <fullName evidence="1">Uncharacterized protein</fullName>
    </submittedName>
</protein>
<dbReference type="Proteomes" id="UP001145114">
    <property type="component" value="Unassembled WGS sequence"/>
</dbReference>
<proteinExistence type="predicted"/>
<dbReference type="EMBL" id="JAMZIH010005200">
    <property type="protein sequence ID" value="KAJ1675697.1"/>
    <property type="molecule type" value="Genomic_DNA"/>
</dbReference>
<reference evidence="1" key="1">
    <citation type="submission" date="2022-06" db="EMBL/GenBank/DDBJ databases">
        <title>Phylogenomic reconstructions and comparative analyses of Kickxellomycotina fungi.</title>
        <authorList>
            <person name="Reynolds N.K."/>
            <person name="Stajich J.E."/>
            <person name="Barry K."/>
            <person name="Grigoriev I.V."/>
            <person name="Crous P."/>
            <person name="Smith M.E."/>
        </authorList>
    </citation>
    <scope>NUCLEOTIDE SEQUENCE</scope>
    <source>
        <strain evidence="1">RSA 2271</strain>
    </source>
</reference>
<keyword evidence="2" id="KW-1185">Reference proteome</keyword>
<name>A0ACC1HGV5_9FUNG</name>
<evidence type="ECO:0000313" key="2">
    <source>
        <dbReference type="Proteomes" id="UP001145114"/>
    </source>
</evidence>
<sequence length="695" mass="77188">MSVPRNSAQDLARKFVDIVRPFCPGLPKNAATYRHQHGPPGSGGPQSKDTVRPLDPSHIEWAFHPSVDIKGFLAWFTRNITADCNGLTDSELDLYDKLGADPGKYLDTEGHDVSKQLTFTSELELRQREKEVQEFIDSAALHIEVLEQQEKLLESNVQESVVELQQLKTQEAELKRQDRQLDAELLRFSTSYDNVLGEVALSLDTLLAPLRGTNQGPQIYWHQYASLLGQLCDATDGCLEALARGTQVQVEEGVDAYPAAWNRPRPYGTASIRDLYELALIEHARLARAVSDGRSREIELRAWLVMLKQYERELDEIRGSSDALDYLVRAEQAPVSGSSEGDHADSQTIGSENNRDIWQTLLADSAVLKEATSSLLLPPRASQPAADNCVPTKYAHTVRNLAQFQKEILQTRVKVITGLVQRVGDCGQLVREGLELEYRRLDQWRRLWSAVAENLEQQQARVAKQDVILASTTRASSSTAKLADGSSGGGRTFTRPEDILLVAIRRMLDEYAGVSSDNLGVLAPIQGIVDDVEEVVARVERAQHRMDGFLQECLKLADHLSCQARGLREYAFNGGDSDSGLDPGTEAPAIMPMSVWNTLVEMKRMANELRKKVTRATMLEAQQPADLTSPYATLFKLFYSDLVPVSLPGKQPSSTMDDRSGGELVAGPSPPESNADAVLREWLNGLVRQQHEDRR</sequence>
<gene>
    <name evidence="1" type="ORF">EV182_000752</name>
</gene>
<organism evidence="1 2">
    <name type="scientific">Spiromyces aspiralis</name>
    <dbReference type="NCBI Taxonomy" id="68401"/>
    <lineage>
        <taxon>Eukaryota</taxon>
        <taxon>Fungi</taxon>
        <taxon>Fungi incertae sedis</taxon>
        <taxon>Zoopagomycota</taxon>
        <taxon>Kickxellomycotina</taxon>
        <taxon>Kickxellomycetes</taxon>
        <taxon>Kickxellales</taxon>
        <taxon>Kickxellaceae</taxon>
        <taxon>Spiromyces</taxon>
    </lineage>
</organism>